<keyword evidence="2 4" id="KW-0863">Zinc-finger</keyword>
<dbReference type="InterPro" id="IPR029617">
    <property type="entry name" value="Snt2"/>
</dbReference>
<dbReference type="GO" id="GO:0036205">
    <property type="term" value="P:histone catabolic process"/>
    <property type="evidence" value="ECO:0007669"/>
    <property type="project" value="TreeGrafter"/>
</dbReference>
<dbReference type="InterPro" id="IPR013083">
    <property type="entry name" value="Znf_RING/FYVE/PHD"/>
</dbReference>
<dbReference type="GeneID" id="30199317"/>
<dbReference type="SUPFAM" id="SSF57903">
    <property type="entry name" value="FYVE/PHD zinc finger"/>
    <property type="match status" value="1"/>
</dbReference>
<protein>
    <recommendedName>
        <fullName evidence="9">PHD-type domain-containing protein</fullName>
    </recommendedName>
</protein>
<proteinExistence type="predicted"/>
<dbReference type="STRING" id="683960.A0A1E3NYH7"/>
<evidence type="ECO:0008006" key="9">
    <source>
        <dbReference type="Google" id="ProtNLM"/>
    </source>
</evidence>
<dbReference type="SUPFAM" id="SSF46689">
    <property type="entry name" value="Homeodomain-like"/>
    <property type="match status" value="1"/>
</dbReference>
<evidence type="ECO:0000256" key="2">
    <source>
        <dbReference type="ARBA" id="ARBA00022771"/>
    </source>
</evidence>
<organism evidence="7 8">
    <name type="scientific">Wickerhamomyces anomalus (strain ATCC 58044 / CBS 1984 / NCYC 433 / NRRL Y-366-8)</name>
    <name type="common">Yeast</name>
    <name type="synonym">Hansenula anomala</name>
    <dbReference type="NCBI Taxonomy" id="683960"/>
    <lineage>
        <taxon>Eukaryota</taxon>
        <taxon>Fungi</taxon>
        <taxon>Dikarya</taxon>
        <taxon>Ascomycota</taxon>
        <taxon>Saccharomycotina</taxon>
        <taxon>Saccharomycetes</taxon>
        <taxon>Phaffomycetales</taxon>
        <taxon>Wickerhamomycetaceae</taxon>
        <taxon>Wickerhamomyces</taxon>
    </lineage>
</organism>
<dbReference type="PANTHER" id="PTHR47672:SF1">
    <property type="entry name" value="E3 UBIQUITIN-PROTEIN LIGASE SNT2"/>
    <property type="match status" value="1"/>
</dbReference>
<dbReference type="AlphaFoldDB" id="A0A1E3NYH7"/>
<dbReference type="Gene3D" id="2.30.30.490">
    <property type="match status" value="1"/>
</dbReference>
<evidence type="ECO:0000256" key="3">
    <source>
        <dbReference type="ARBA" id="ARBA00022833"/>
    </source>
</evidence>
<reference evidence="7 8" key="1">
    <citation type="journal article" date="2016" name="Proc. Natl. Acad. Sci. U.S.A.">
        <title>Comparative genomics of biotechnologically important yeasts.</title>
        <authorList>
            <person name="Riley R."/>
            <person name="Haridas S."/>
            <person name="Wolfe K.H."/>
            <person name="Lopes M.R."/>
            <person name="Hittinger C.T."/>
            <person name="Goeker M."/>
            <person name="Salamov A.A."/>
            <person name="Wisecaver J.H."/>
            <person name="Long T.M."/>
            <person name="Calvey C.H."/>
            <person name="Aerts A.L."/>
            <person name="Barry K.W."/>
            <person name="Choi C."/>
            <person name="Clum A."/>
            <person name="Coughlan A.Y."/>
            <person name="Deshpande S."/>
            <person name="Douglass A.P."/>
            <person name="Hanson S.J."/>
            <person name="Klenk H.-P."/>
            <person name="LaButti K.M."/>
            <person name="Lapidus A."/>
            <person name="Lindquist E.A."/>
            <person name="Lipzen A.M."/>
            <person name="Meier-Kolthoff J.P."/>
            <person name="Ohm R.A."/>
            <person name="Otillar R.P."/>
            <person name="Pangilinan J.L."/>
            <person name="Peng Y."/>
            <person name="Rokas A."/>
            <person name="Rosa C.A."/>
            <person name="Scheuner C."/>
            <person name="Sibirny A.A."/>
            <person name="Slot J.C."/>
            <person name="Stielow J.B."/>
            <person name="Sun H."/>
            <person name="Kurtzman C.P."/>
            <person name="Blackwell M."/>
            <person name="Grigoriev I.V."/>
            <person name="Jeffries T.W."/>
        </authorList>
    </citation>
    <scope>NUCLEOTIDE SEQUENCE [LARGE SCALE GENOMIC DNA]</scope>
    <source>
        <strain evidence="8">ATCC 58044 / CBS 1984 / NCYC 433 / NRRL Y-366-8</strain>
    </source>
</reference>
<evidence type="ECO:0000259" key="6">
    <source>
        <dbReference type="PROSITE" id="PS51038"/>
    </source>
</evidence>
<dbReference type="SMART" id="SM00439">
    <property type="entry name" value="BAH"/>
    <property type="match status" value="1"/>
</dbReference>
<evidence type="ECO:0000313" key="7">
    <source>
        <dbReference type="EMBL" id="ODQ58050.1"/>
    </source>
</evidence>
<dbReference type="GO" id="GO:0008270">
    <property type="term" value="F:zinc ion binding"/>
    <property type="evidence" value="ECO:0007669"/>
    <property type="project" value="UniProtKB-KW"/>
</dbReference>
<dbReference type="GO" id="GO:0003682">
    <property type="term" value="F:chromatin binding"/>
    <property type="evidence" value="ECO:0007669"/>
    <property type="project" value="InterPro"/>
</dbReference>
<dbReference type="InterPro" id="IPR019787">
    <property type="entry name" value="Znf_PHD-finger"/>
</dbReference>
<dbReference type="Gene3D" id="1.10.10.60">
    <property type="entry name" value="Homeodomain-like"/>
    <property type="match status" value="1"/>
</dbReference>
<name>A0A1E3NYH7_WICAA</name>
<keyword evidence="1" id="KW-0479">Metal-binding</keyword>
<sequence length="528" mass="62075">MGFVKKDSKHLIQQKDDEVKVKTRQGKSVVEPAEGYRFKVNWYYRSRDISKHSNDSRLLYASMHSDTCPLQSFRGRCIVKHKDEIEDFEAFKTMPNQFWFDKLFDRYMIRFYEVLPTSHLTSLPTNYYNALMKRFPYIFVEQGKSKDMLQSPKSCAKCNQWCSHSDSIVCCECQEMYHMLCLDPPLFKKPARGFAWSCIKCTKKLESQKLIPTKASLEEDGAKIPSNVVTAQPNEAKRLPLYEELAISFLQKDSDLSLQERRNQEEWVYRYLGMHAKLEDALDLQDRPYPRAASRLGSKHQLTGVQDWYGHTVKYYDNAGLAEEYQKTTVVKKKKVDGRRKKTTSEEPEEEYEILPIPQEFKDTDPSDFPPWIQERPKGYVERGGEDTATLMWKQPESQEKCEQLDQYIKNCEPIAVGLDLLPNTPNFVDRILKNLLDSNYDFDKANELNKLITRETLKEPTFSDEEIKKFEDGVRQFGSELYPVYQFVKTQPSSMIVRFYYLWKKTKNGHLIWDNFEGRRETKSKPK</sequence>
<accession>A0A1E3NYH7</accession>
<dbReference type="Proteomes" id="UP000094112">
    <property type="component" value="Unassembled WGS sequence"/>
</dbReference>
<evidence type="ECO:0000259" key="5">
    <source>
        <dbReference type="PROSITE" id="PS50016"/>
    </source>
</evidence>
<dbReference type="InterPro" id="IPR011011">
    <property type="entry name" value="Znf_FYVE_PHD"/>
</dbReference>
<keyword evidence="8" id="KW-1185">Reference proteome</keyword>
<dbReference type="InterPro" id="IPR043151">
    <property type="entry name" value="BAH_sf"/>
</dbReference>
<dbReference type="PROSITE" id="PS50016">
    <property type="entry name" value="ZF_PHD_2"/>
    <property type="match status" value="1"/>
</dbReference>
<dbReference type="PROSITE" id="PS51038">
    <property type="entry name" value="BAH"/>
    <property type="match status" value="1"/>
</dbReference>
<feature type="non-terminal residue" evidence="7">
    <location>
        <position position="528"/>
    </location>
</feature>
<dbReference type="EMBL" id="KV454212">
    <property type="protein sequence ID" value="ODQ58050.1"/>
    <property type="molecule type" value="Genomic_DNA"/>
</dbReference>
<dbReference type="GO" id="GO:0005694">
    <property type="term" value="C:chromosome"/>
    <property type="evidence" value="ECO:0007669"/>
    <property type="project" value="UniProtKB-ARBA"/>
</dbReference>
<dbReference type="InterPro" id="IPR001025">
    <property type="entry name" value="BAH_dom"/>
</dbReference>
<dbReference type="OrthoDB" id="336088at2759"/>
<gene>
    <name evidence="7" type="ORF">WICANDRAFT_33448</name>
</gene>
<dbReference type="InterPro" id="IPR001965">
    <property type="entry name" value="Znf_PHD"/>
</dbReference>
<dbReference type="GO" id="GO:0004842">
    <property type="term" value="F:ubiquitin-protein transferase activity"/>
    <property type="evidence" value="ECO:0007669"/>
    <property type="project" value="TreeGrafter"/>
</dbReference>
<dbReference type="InterPro" id="IPR009057">
    <property type="entry name" value="Homeodomain-like_sf"/>
</dbReference>
<dbReference type="CDD" id="cd15497">
    <property type="entry name" value="PHD1_Snt2p_like"/>
    <property type="match status" value="1"/>
</dbReference>
<dbReference type="RefSeq" id="XP_019037257.1">
    <property type="nucleotide sequence ID" value="XM_019182071.1"/>
</dbReference>
<evidence type="ECO:0000256" key="1">
    <source>
        <dbReference type="ARBA" id="ARBA00022723"/>
    </source>
</evidence>
<dbReference type="Pfam" id="PF01426">
    <property type="entry name" value="BAH"/>
    <property type="match status" value="1"/>
</dbReference>
<dbReference type="GO" id="GO:0048189">
    <property type="term" value="C:Lid2 complex"/>
    <property type="evidence" value="ECO:0007669"/>
    <property type="project" value="TreeGrafter"/>
</dbReference>
<keyword evidence="3" id="KW-0862">Zinc</keyword>
<dbReference type="PANTHER" id="PTHR47672">
    <property type="entry name" value="E3 UBIQUITIN-PROTEIN LIGASE SNT2"/>
    <property type="match status" value="1"/>
</dbReference>
<feature type="domain" description="PHD-type" evidence="5">
    <location>
        <begin position="152"/>
        <end position="204"/>
    </location>
</feature>
<dbReference type="SMART" id="SM00249">
    <property type="entry name" value="PHD"/>
    <property type="match status" value="1"/>
</dbReference>
<evidence type="ECO:0000313" key="8">
    <source>
        <dbReference type="Proteomes" id="UP000094112"/>
    </source>
</evidence>
<feature type="domain" description="BAH" evidence="6">
    <location>
        <begin position="2"/>
        <end position="115"/>
    </location>
</feature>
<evidence type="ECO:0000256" key="4">
    <source>
        <dbReference type="PROSITE-ProRule" id="PRU00146"/>
    </source>
</evidence>
<dbReference type="Gene3D" id="3.30.40.10">
    <property type="entry name" value="Zinc/RING finger domain, C3HC4 (zinc finger)"/>
    <property type="match status" value="1"/>
</dbReference>